<evidence type="ECO:0000313" key="3">
    <source>
        <dbReference type="EMBL" id="QGF24900.1"/>
    </source>
</evidence>
<comment type="similarity">
    <text evidence="1 2">Belongs to the UPF0102 family.</text>
</comment>
<dbReference type="Pfam" id="PF02021">
    <property type="entry name" value="UPF0102"/>
    <property type="match status" value="1"/>
</dbReference>
<organism evidence="3 4">
    <name type="scientific">Raineyella fluvialis</name>
    <dbReference type="NCBI Taxonomy" id="2662261"/>
    <lineage>
        <taxon>Bacteria</taxon>
        <taxon>Bacillati</taxon>
        <taxon>Actinomycetota</taxon>
        <taxon>Actinomycetes</taxon>
        <taxon>Propionibacteriales</taxon>
        <taxon>Propionibacteriaceae</taxon>
        <taxon>Raineyella</taxon>
    </lineage>
</organism>
<name>A0A5Q2FCT3_9ACTN</name>
<keyword evidence="4" id="KW-1185">Reference proteome</keyword>
<evidence type="ECO:0000313" key="4">
    <source>
        <dbReference type="Proteomes" id="UP000386847"/>
    </source>
</evidence>
<sequence length="134" mass="14384">MQQWSIQEQRTRDRQALAVAGEDLAVATLEAAGLIVVARNWRCRAGEVDVFAVGVGADGAGPVLVACEVKTRVGYDFGDPLEAITPQKITRMRAVTTAFLMEQPRGYAQVRFDAIGIVITGDEPACITHLEGVA</sequence>
<dbReference type="Proteomes" id="UP000386847">
    <property type="component" value="Chromosome"/>
</dbReference>
<dbReference type="EMBL" id="CP045725">
    <property type="protein sequence ID" value="QGF24900.1"/>
    <property type="molecule type" value="Genomic_DNA"/>
</dbReference>
<dbReference type="InterPro" id="IPR011335">
    <property type="entry name" value="Restrct_endonuc-II-like"/>
</dbReference>
<dbReference type="HAMAP" id="MF_00048">
    <property type="entry name" value="UPF0102"/>
    <property type="match status" value="1"/>
</dbReference>
<evidence type="ECO:0000256" key="1">
    <source>
        <dbReference type="ARBA" id="ARBA00006738"/>
    </source>
</evidence>
<dbReference type="Gene3D" id="3.40.1350.10">
    <property type="match status" value="1"/>
</dbReference>
<dbReference type="SUPFAM" id="SSF52980">
    <property type="entry name" value="Restriction endonuclease-like"/>
    <property type="match status" value="1"/>
</dbReference>
<dbReference type="PANTHER" id="PTHR34039:SF1">
    <property type="entry name" value="UPF0102 PROTEIN YRAN"/>
    <property type="match status" value="1"/>
</dbReference>
<dbReference type="InterPro" id="IPR003509">
    <property type="entry name" value="UPF0102_YraN-like"/>
</dbReference>
<proteinExistence type="inferred from homology"/>
<gene>
    <name evidence="3" type="ORF">Rai3103_16170</name>
</gene>
<evidence type="ECO:0000256" key="2">
    <source>
        <dbReference type="HAMAP-Rule" id="MF_00048"/>
    </source>
</evidence>
<protein>
    <recommendedName>
        <fullName evidence="2">UPF0102 protein Rai3103_16170</fullName>
    </recommendedName>
</protein>
<dbReference type="AlphaFoldDB" id="A0A5Q2FCT3"/>
<dbReference type="RefSeq" id="WP_153573429.1">
    <property type="nucleotide sequence ID" value="NZ_CP045725.1"/>
</dbReference>
<dbReference type="NCBIfam" id="NF009154">
    <property type="entry name" value="PRK12497.3-3"/>
    <property type="match status" value="1"/>
</dbReference>
<dbReference type="GO" id="GO:0003676">
    <property type="term" value="F:nucleic acid binding"/>
    <property type="evidence" value="ECO:0007669"/>
    <property type="project" value="InterPro"/>
</dbReference>
<dbReference type="InterPro" id="IPR011856">
    <property type="entry name" value="tRNA_endonuc-like_dom_sf"/>
</dbReference>
<dbReference type="PANTHER" id="PTHR34039">
    <property type="entry name" value="UPF0102 PROTEIN YRAN"/>
    <property type="match status" value="1"/>
</dbReference>
<accession>A0A5Q2FCT3</accession>
<reference evidence="3 4" key="1">
    <citation type="submission" date="2019-10" db="EMBL/GenBank/DDBJ databases">
        <title>Genomic analysis of Raineyella sp. CBA3103.</title>
        <authorList>
            <person name="Roh S.W."/>
        </authorList>
    </citation>
    <scope>NUCLEOTIDE SEQUENCE [LARGE SCALE GENOMIC DNA]</scope>
    <source>
        <strain evidence="3 4">CBA3103</strain>
    </source>
</reference>
<dbReference type="KEGG" id="rain:Rai3103_16170"/>